<gene>
    <name evidence="3" type="ORF">PG991_013220</name>
</gene>
<organism evidence="3 4">
    <name type="scientific">Apiospora marii</name>
    <dbReference type="NCBI Taxonomy" id="335849"/>
    <lineage>
        <taxon>Eukaryota</taxon>
        <taxon>Fungi</taxon>
        <taxon>Dikarya</taxon>
        <taxon>Ascomycota</taxon>
        <taxon>Pezizomycotina</taxon>
        <taxon>Sordariomycetes</taxon>
        <taxon>Xylariomycetidae</taxon>
        <taxon>Amphisphaeriales</taxon>
        <taxon>Apiosporaceae</taxon>
        <taxon>Apiospora</taxon>
    </lineage>
</organism>
<evidence type="ECO:0000313" key="3">
    <source>
        <dbReference type="EMBL" id="KAK8000998.1"/>
    </source>
</evidence>
<feature type="region of interest" description="Disordered" evidence="1">
    <location>
        <begin position="1"/>
        <end position="34"/>
    </location>
</feature>
<accession>A0ABR1R5F3</accession>
<name>A0ABR1R5F3_9PEZI</name>
<feature type="compositionally biased region" description="Polar residues" evidence="1">
    <location>
        <begin position="19"/>
        <end position="29"/>
    </location>
</feature>
<keyword evidence="2" id="KW-0812">Transmembrane</keyword>
<evidence type="ECO:0000256" key="1">
    <source>
        <dbReference type="SAM" id="MobiDB-lite"/>
    </source>
</evidence>
<reference evidence="3 4" key="1">
    <citation type="submission" date="2023-01" db="EMBL/GenBank/DDBJ databases">
        <title>Analysis of 21 Apiospora genomes using comparative genomics revels a genus with tremendous synthesis potential of carbohydrate active enzymes and secondary metabolites.</title>
        <authorList>
            <person name="Sorensen T."/>
        </authorList>
    </citation>
    <scope>NUCLEOTIDE SEQUENCE [LARGE SCALE GENOMIC DNA]</scope>
    <source>
        <strain evidence="3 4">CBS 20057</strain>
    </source>
</reference>
<protein>
    <submittedName>
        <fullName evidence="3">Uncharacterized protein</fullName>
    </submittedName>
</protein>
<dbReference type="EMBL" id="JAQQWI010000018">
    <property type="protein sequence ID" value="KAK8000998.1"/>
    <property type="molecule type" value="Genomic_DNA"/>
</dbReference>
<comment type="caution">
    <text evidence="3">The sequence shown here is derived from an EMBL/GenBank/DDBJ whole genome shotgun (WGS) entry which is preliminary data.</text>
</comment>
<keyword evidence="4" id="KW-1185">Reference proteome</keyword>
<dbReference type="Proteomes" id="UP001396898">
    <property type="component" value="Unassembled WGS sequence"/>
</dbReference>
<evidence type="ECO:0000256" key="2">
    <source>
        <dbReference type="SAM" id="Phobius"/>
    </source>
</evidence>
<evidence type="ECO:0000313" key="4">
    <source>
        <dbReference type="Proteomes" id="UP001396898"/>
    </source>
</evidence>
<sequence length="823" mass="91759">MFDGRGDISQPDPSHSDHGTSQYHRISQVTEDDSRSVRPLLYNQGTSYTNQDTDYASSYGQSFHKPDAINTGRPKKVLETSWLRFFKTWPVHMLAIGSTVGITYVGSRHLFWYPEEGPVVLGQQLTHDITSNLLQLVTKVHEIMIVFSFSAMALAMFRRRLVGGEGYRVGDLMYLTSSSFWRQGLDQERPWEVLLCGYLVFATLMSTVVGPVSAVLLIPALDWYPYAPGTAFNNITLPIIYHIKRDLAWPSTMQVGVYNREGSDFSTTTVCADGAFGVYSSLCPAAGFREVNEWVENWAATDLNSSLTFQSTTADIGRRLIFTRAAERPAVVLSTTPSEFLMHSIGLFQNYIRDAPVGEISGDGKPRYRLTTKGENNPADLSSAELFQPMVQSTCKMYDKAIFKESKQVLYPTQDLQCMGDEDCQRRKDKPRILVPDDSIFAGKKGEGTDDVISNYFVADPNSTVVYIAGQLPQAEFGRQGHNVYLCNMVASWIPADFAINQTESDELLSTRSSNQSMQDAFLKAPAGSRVVKFDRAWLKLLDPPLYSRPPDGSSANTTSGLRGSTALKQLTEHFSTRKDQKSYKTMAAHDDDDAEAELFLAKAFGVYLTEALARASTGARTLVELHRNETILSYADLNYKYHPRWGVNNVTKVNETHVFDDRANYNFSETLEQYHKNLIESHLPIVLEAERYGYGTGKERKTLRFAQAIMGIYLGTMALYVLAIAVGHLLELGRVRGPSGGPIRTVSVAAWSDLQDLVMLALKTPAPADDDDLADAGAGVTSADTWKKVVQTRADEMNRVQLVLRDRAEVPRLNRVGKGLYY</sequence>
<feature type="transmembrane region" description="Helical" evidence="2">
    <location>
        <begin position="709"/>
        <end position="731"/>
    </location>
</feature>
<keyword evidence="2" id="KW-1133">Transmembrane helix</keyword>
<proteinExistence type="predicted"/>
<keyword evidence="2" id="KW-0472">Membrane</keyword>